<feature type="region of interest" description="Disordered" evidence="1">
    <location>
        <begin position="1"/>
        <end position="45"/>
    </location>
</feature>
<dbReference type="Pfam" id="PF11209">
    <property type="entry name" value="LmeA"/>
    <property type="match status" value="1"/>
</dbReference>
<dbReference type="RefSeq" id="WP_276108644.1">
    <property type="nucleotide sequence ID" value="NZ_JARJBB010000004.1"/>
</dbReference>
<dbReference type="Proteomes" id="UP001221150">
    <property type="component" value="Unassembled WGS sequence"/>
</dbReference>
<evidence type="ECO:0000313" key="3">
    <source>
        <dbReference type="Proteomes" id="UP001221150"/>
    </source>
</evidence>
<accession>A0ABT6A367</accession>
<protein>
    <submittedName>
        <fullName evidence="2">DUF2993 domain-containing protein</fullName>
    </submittedName>
</protein>
<sequence length="285" mass="28311">MSRPAPSRSGAPRPGGLRSALGGSGAPRTLRRSGRPWGAPWPRGAGCRRRPLTVAAAVLAALLLTGAAAEAAARVLLHDRLAAVAGRTLGPGAQVGFGGRSALVALAGRHLDAVTVTGGHLRLGGVPDASVRARLDDVRLTGGHSATVARTRAEVDVPAASLQAMAGAGGGGLPVTAVRPDPAAGTVTVALGGAGLARAVLRPRLDAGRVRLVVRSVDVLGAPAPAALVDRVRARLSERATAAYPLGLRATSVRVTADGLHVTLAGGRTRLPAGSPATTPARPAG</sequence>
<organism evidence="2 3">
    <name type="scientific">Streptomyces tropicalis</name>
    <dbReference type="NCBI Taxonomy" id="3034234"/>
    <lineage>
        <taxon>Bacteria</taxon>
        <taxon>Bacillati</taxon>
        <taxon>Actinomycetota</taxon>
        <taxon>Actinomycetes</taxon>
        <taxon>Kitasatosporales</taxon>
        <taxon>Streptomycetaceae</taxon>
        <taxon>Streptomyces</taxon>
    </lineage>
</organism>
<dbReference type="InterPro" id="IPR021373">
    <property type="entry name" value="DUF2993"/>
</dbReference>
<evidence type="ECO:0000313" key="2">
    <source>
        <dbReference type="EMBL" id="MDF3299100.1"/>
    </source>
</evidence>
<keyword evidence="3" id="KW-1185">Reference proteome</keyword>
<proteinExistence type="predicted"/>
<gene>
    <name evidence="2" type="ORF">P3H78_10720</name>
</gene>
<dbReference type="EMBL" id="JARJBB010000004">
    <property type="protein sequence ID" value="MDF3299100.1"/>
    <property type="molecule type" value="Genomic_DNA"/>
</dbReference>
<comment type="caution">
    <text evidence="2">The sequence shown here is derived from an EMBL/GenBank/DDBJ whole genome shotgun (WGS) entry which is preliminary data.</text>
</comment>
<evidence type="ECO:0000256" key="1">
    <source>
        <dbReference type="SAM" id="MobiDB-lite"/>
    </source>
</evidence>
<feature type="compositionally biased region" description="Low complexity" evidence="1">
    <location>
        <begin position="1"/>
        <end position="21"/>
    </location>
</feature>
<reference evidence="2 3" key="1">
    <citation type="submission" date="2023-03" db="EMBL/GenBank/DDBJ databases">
        <title>Draft genome sequence of Streptomyces sp. K1PA1 isolated from peat swamp forest in Thailand.</title>
        <authorList>
            <person name="Klaysubun C."/>
            <person name="Duangmal K."/>
        </authorList>
    </citation>
    <scope>NUCLEOTIDE SEQUENCE [LARGE SCALE GENOMIC DNA]</scope>
    <source>
        <strain evidence="2 3">K1PA1</strain>
    </source>
</reference>
<name>A0ABT6A367_9ACTN</name>